<sequence>MERERGHETMEHAADMGITGWGPTRNEAFEEIARAMFELIVDGEGIETPRSVDIRAEGEDYEELLVDFLNALLTSADIEELVFLDVEVKRIEGDRAARALSLEAVARGVPIDEVRERLLREVKAATYYGASVESSSTGNSRATVVVDL</sequence>
<evidence type="ECO:0000313" key="6">
    <source>
        <dbReference type="EMBL" id="HER43908.1"/>
    </source>
</evidence>
<comment type="caution">
    <text evidence="6">The sequence shown here is derived from an EMBL/GenBank/DDBJ whole genome shotgun (WGS) entry which is preliminary data.</text>
</comment>
<proteinExistence type="inferred from homology"/>
<evidence type="ECO:0000256" key="3">
    <source>
        <dbReference type="ARBA" id="ARBA00022723"/>
    </source>
</evidence>
<dbReference type="PANTHER" id="PTHR12682:SF11">
    <property type="entry name" value="PROTEIN ARCHEASE"/>
    <property type="match status" value="1"/>
</dbReference>
<dbReference type="Gene3D" id="3.55.10.10">
    <property type="entry name" value="Archease domain"/>
    <property type="match status" value="1"/>
</dbReference>
<accession>A0A7V2F3V8</accession>
<keyword evidence="3" id="KW-0479">Metal-binding</keyword>
<dbReference type="InterPro" id="IPR023572">
    <property type="entry name" value="Archease_dom"/>
</dbReference>
<reference evidence="6" key="1">
    <citation type="journal article" date="2020" name="mSystems">
        <title>Genome- and Community-Level Interaction Insights into Carbon Utilization and Element Cycling Functions of Hydrothermarchaeota in Hydrothermal Sediment.</title>
        <authorList>
            <person name="Zhou Z."/>
            <person name="Liu Y."/>
            <person name="Xu W."/>
            <person name="Pan J."/>
            <person name="Luo Z.H."/>
            <person name="Li M."/>
        </authorList>
    </citation>
    <scope>NUCLEOTIDE SEQUENCE [LARGE SCALE GENOMIC DNA]</scope>
    <source>
        <strain evidence="6">SpSt-1233</strain>
    </source>
</reference>
<protein>
    <submittedName>
        <fullName evidence="6">Archease</fullName>
    </submittedName>
</protein>
<dbReference type="SUPFAM" id="SSF69819">
    <property type="entry name" value="MTH1598-like"/>
    <property type="match status" value="1"/>
</dbReference>
<comment type="similarity">
    <text evidence="1">Belongs to the archease family.</text>
</comment>
<organism evidence="6">
    <name type="scientific">Eiseniibacteriota bacterium</name>
    <dbReference type="NCBI Taxonomy" id="2212470"/>
    <lineage>
        <taxon>Bacteria</taxon>
        <taxon>Candidatus Eiseniibacteriota</taxon>
    </lineage>
</organism>
<evidence type="ECO:0000259" key="5">
    <source>
        <dbReference type="Pfam" id="PF01951"/>
    </source>
</evidence>
<name>A0A7V2F3V8_UNCEI</name>
<dbReference type="InterPro" id="IPR036820">
    <property type="entry name" value="Archease_dom_sf"/>
</dbReference>
<dbReference type="AlphaFoldDB" id="A0A7V2F3V8"/>
<dbReference type="GO" id="GO:0046872">
    <property type="term" value="F:metal ion binding"/>
    <property type="evidence" value="ECO:0007669"/>
    <property type="project" value="UniProtKB-KW"/>
</dbReference>
<dbReference type="EMBL" id="DSEC01000393">
    <property type="protein sequence ID" value="HER43908.1"/>
    <property type="molecule type" value="Genomic_DNA"/>
</dbReference>
<evidence type="ECO:0000256" key="4">
    <source>
        <dbReference type="ARBA" id="ARBA00022837"/>
    </source>
</evidence>
<dbReference type="PANTHER" id="PTHR12682">
    <property type="entry name" value="ARCHEASE"/>
    <property type="match status" value="1"/>
</dbReference>
<keyword evidence="4" id="KW-0106">Calcium</keyword>
<gene>
    <name evidence="6" type="ORF">ENO08_05560</name>
</gene>
<dbReference type="Pfam" id="PF01951">
    <property type="entry name" value="Archease"/>
    <property type="match status" value="1"/>
</dbReference>
<feature type="domain" description="Archease" evidence="5">
    <location>
        <begin position="8"/>
        <end position="148"/>
    </location>
</feature>
<keyword evidence="2" id="KW-0819">tRNA processing</keyword>
<evidence type="ECO:0000256" key="2">
    <source>
        <dbReference type="ARBA" id="ARBA00022694"/>
    </source>
</evidence>
<dbReference type="GO" id="GO:0008033">
    <property type="term" value="P:tRNA processing"/>
    <property type="evidence" value="ECO:0007669"/>
    <property type="project" value="UniProtKB-KW"/>
</dbReference>
<dbReference type="Proteomes" id="UP000886069">
    <property type="component" value="Unassembled WGS sequence"/>
</dbReference>
<evidence type="ECO:0000256" key="1">
    <source>
        <dbReference type="ARBA" id="ARBA00007963"/>
    </source>
</evidence>
<dbReference type="InterPro" id="IPR002804">
    <property type="entry name" value="Archease"/>
</dbReference>